<keyword evidence="3" id="KW-1185">Reference proteome</keyword>
<comment type="caution">
    <text evidence="2">The sequence shown here is derived from an EMBL/GenBank/DDBJ whole genome shotgun (WGS) entry which is preliminary data.</text>
</comment>
<gene>
    <name evidence="2" type="ORF">HDU87_004037</name>
</gene>
<organism evidence="2 3">
    <name type="scientific">Geranomyces variabilis</name>
    <dbReference type="NCBI Taxonomy" id="109894"/>
    <lineage>
        <taxon>Eukaryota</taxon>
        <taxon>Fungi</taxon>
        <taxon>Fungi incertae sedis</taxon>
        <taxon>Chytridiomycota</taxon>
        <taxon>Chytridiomycota incertae sedis</taxon>
        <taxon>Chytridiomycetes</taxon>
        <taxon>Spizellomycetales</taxon>
        <taxon>Powellomycetaceae</taxon>
        <taxon>Geranomyces</taxon>
    </lineage>
</organism>
<dbReference type="CDD" id="cd05403">
    <property type="entry name" value="NT_KNTase_like"/>
    <property type="match status" value="1"/>
</dbReference>
<name>A0AAD5XR07_9FUNG</name>
<proteinExistence type="predicted"/>
<dbReference type="InterPro" id="IPR041633">
    <property type="entry name" value="Polbeta"/>
</dbReference>
<protein>
    <recommendedName>
        <fullName evidence="1">Polymerase beta nucleotidyltransferase domain-containing protein</fullName>
    </recommendedName>
</protein>
<dbReference type="Gene3D" id="3.30.460.10">
    <property type="entry name" value="Beta Polymerase, domain 2"/>
    <property type="match status" value="1"/>
</dbReference>
<accession>A0AAD5XR07</accession>
<dbReference type="InterPro" id="IPR043519">
    <property type="entry name" value="NT_sf"/>
</dbReference>
<sequence length="356" mass="39563">MAASIQVPVEQRPFGQTLWLPFPLGNRIPPQEVVQAYQAVLETQAGSAPSTKVPRRVFQRVFGDGETYWREILPIDKIQVEAETHLCVAERTPLSRPINSEDEGESDTGLHLRFSRSLEEIRSFLIEKENIWRVLLFGSSLNDPATANDIDIAIECRRPQNPSDIVRWGEELTTIVGKPVEVTDLAGSFHNDMLAIRNSGRYIDFGGGISDDPQIKQHQEILARCVWRMGELATQLRGFVDGASFRDNVDGHGLAKRFEGSYQQFENFAERLLYKVKALPAPTGASSNRDIIVAFKEDGSAYSDGGPTVPIPPMPATTWAGLDDLRCFRPILFAKLSHLTPIIVWATEAVLAVGLP</sequence>
<evidence type="ECO:0000313" key="3">
    <source>
        <dbReference type="Proteomes" id="UP001212152"/>
    </source>
</evidence>
<feature type="domain" description="Polymerase beta nucleotidyltransferase" evidence="1">
    <location>
        <begin position="119"/>
        <end position="186"/>
    </location>
</feature>
<reference evidence="2" key="1">
    <citation type="submission" date="2020-05" db="EMBL/GenBank/DDBJ databases">
        <title>Phylogenomic resolution of chytrid fungi.</title>
        <authorList>
            <person name="Stajich J.E."/>
            <person name="Amses K."/>
            <person name="Simmons R."/>
            <person name="Seto K."/>
            <person name="Myers J."/>
            <person name="Bonds A."/>
            <person name="Quandt C.A."/>
            <person name="Barry K."/>
            <person name="Liu P."/>
            <person name="Grigoriev I."/>
            <person name="Longcore J.E."/>
            <person name="James T.Y."/>
        </authorList>
    </citation>
    <scope>NUCLEOTIDE SEQUENCE</scope>
    <source>
        <strain evidence="2">JEL0379</strain>
    </source>
</reference>
<dbReference type="EMBL" id="JADGJQ010000003">
    <property type="protein sequence ID" value="KAJ3184634.1"/>
    <property type="molecule type" value="Genomic_DNA"/>
</dbReference>
<evidence type="ECO:0000259" key="1">
    <source>
        <dbReference type="Pfam" id="PF18765"/>
    </source>
</evidence>
<dbReference type="Proteomes" id="UP001212152">
    <property type="component" value="Unassembled WGS sequence"/>
</dbReference>
<dbReference type="AlphaFoldDB" id="A0AAD5XR07"/>
<dbReference type="Pfam" id="PF18765">
    <property type="entry name" value="Polbeta"/>
    <property type="match status" value="1"/>
</dbReference>
<dbReference type="SUPFAM" id="SSF81301">
    <property type="entry name" value="Nucleotidyltransferase"/>
    <property type="match status" value="1"/>
</dbReference>
<evidence type="ECO:0000313" key="2">
    <source>
        <dbReference type="EMBL" id="KAJ3184634.1"/>
    </source>
</evidence>